<sequence length="417" mass="44432">MATDERGPGDRPALSRCTAIPGDAFASEYWSQRPLFTRAADLGGDFSDLFSRDDVDELVAARALRTPFVRMAKEGDVLPPARYTAGGGFGAEVGDQVASDRVLAEMAAGATLVLQGLHRTWEPIAAFARALSAELGHPCQVNAYITPASSRGFDPHYDVHDVFVLQIAGEKHWRIHEPVHTDPLRDQPWTDHRTAVAARAQETPAIDETFRPGDALYLPRGWIHSATALGELSIHLTVGVAAYTRTDIVEAAVATAADVPSLRASLPLGFDPDDASLLDPEVDAALDALRDALGDPARRASIAAAVGDRLRARRRRDTPPAPVRPLATIEAAAALDGRTVVTARPGLRPTVTIEVETVTVRLPGRAIALPIAARAAVERLLDGAPVAVGELPALDPESAVVVARRLLREGVVVVDEP</sequence>
<dbReference type="Pfam" id="PF08007">
    <property type="entry name" value="JmjC_2"/>
    <property type="match status" value="1"/>
</dbReference>
<dbReference type="PANTHER" id="PTHR13096">
    <property type="entry name" value="MINA53 MYC INDUCED NUCLEAR ANTIGEN"/>
    <property type="match status" value="1"/>
</dbReference>
<organism evidence="5 6">
    <name type="scientific">Leifsonia aquatica</name>
    <name type="common">Corynebacterium aquaticum</name>
    <dbReference type="NCBI Taxonomy" id="144185"/>
    <lineage>
        <taxon>Bacteria</taxon>
        <taxon>Bacillati</taxon>
        <taxon>Actinomycetota</taxon>
        <taxon>Actinomycetes</taxon>
        <taxon>Micrococcales</taxon>
        <taxon>Microbacteriaceae</taxon>
        <taxon>Leifsonia</taxon>
    </lineage>
</organism>
<evidence type="ECO:0000313" key="6">
    <source>
        <dbReference type="Proteomes" id="UP000538196"/>
    </source>
</evidence>
<accession>A0A7W4UV19</accession>
<keyword evidence="2" id="KW-0479">Metal-binding</keyword>
<keyword evidence="5" id="KW-0687">Ribonucleoprotein</keyword>
<dbReference type="RefSeq" id="WP_183428319.1">
    <property type="nucleotide sequence ID" value="NZ_JACHVP010000001.1"/>
</dbReference>
<comment type="caution">
    <text evidence="5">The sequence shown here is derived from an EMBL/GenBank/DDBJ whole genome shotgun (WGS) entry which is preliminary data.</text>
</comment>
<dbReference type="SMART" id="SM00558">
    <property type="entry name" value="JmjC"/>
    <property type="match status" value="1"/>
</dbReference>
<dbReference type="GO" id="GO:0046872">
    <property type="term" value="F:metal ion binding"/>
    <property type="evidence" value="ECO:0007669"/>
    <property type="project" value="UniProtKB-KW"/>
</dbReference>
<proteinExistence type="predicted"/>
<dbReference type="Gene3D" id="2.60.120.650">
    <property type="entry name" value="Cupin"/>
    <property type="match status" value="1"/>
</dbReference>
<dbReference type="PROSITE" id="PS51184">
    <property type="entry name" value="JMJC"/>
    <property type="match status" value="1"/>
</dbReference>
<dbReference type="GO" id="GO:0032453">
    <property type="term" value="F:histone H3K4 demethylase activity"/>
    <property type="evidence" value="ECO:0007669"/>
    <property type="project" value="TreeGrafter"/>
</dbReference>
<feature type="domain" description="JmjC" evidence="4">
    <location>
        <begin position="109"/>
        <end position="257"/>
    </location>
</feature>
<evidence type="ECO:0000259" key="4">
    <source>
        <dbReference type="PROSITE" id="PS51184"/>
    </source>
</evidence>
<name>A0A7W4UV19_LEIAQ</name>
<dbReference type="PANTHER" id="PTHR13096:SF9">
    <property type="entry name" value="BIFUNCTIONAL LYSINE-SPECIFIC DEMETHYLASE AND HISTIDYL-HYDROXYLASE"/>
    <property type="match status" value="1"/>
</dbReference>
<protein>
    <submittedName>
        <fullName evidence="5">Ribosomal protein L16 Arg81 hydroxylase</fullName>
    </submittedName>
</protein>
<dbReference type="Proteomes" id="UP000538196">
    <property type="component" value="Unassembled WGS sequence"/>
</dbReference>
<reference evidence="5 6" key="1">
    <citation type="submission" date="2020-08" db="EMBL/GenBank/DDBJ databases">
        <title>Sequencing the genomes of 1000 actinobacteria strains.</title>
        <authorList>
            <person name="Klenk H.-P."/>
        </authorList>
    </citation>
    <scope>NUCLEOTIDE SEQUENCE [LARGE SCALE GENOMIC DNA]</scope>
    <source>
        <strain evidence="5 6">DSM 20146</strain>
    </source>
</reference>
<keyword evidence="5" id="KW-0689">Ribosomal protein</keyword>
<dbReference type="GO" id="GO:0005840">
    <property type="term" value="C:ribosome"/>
    <property type="evidence" value="ECO:0007669"/>
    <property type="project" value="UniProtKB-KW"/>
</dbReference>
<dbReference type="AlphaFoldDB" id="A0A7W4UV19"/>
<evidence type="ECO:0000256" key="3">
    <source>
        <dbReference type="ARBA" id="ARBA00023004"/>
    </source>
</evidence>
<evidence type="ECO:0000256" key="2">
    <source>
        <dbReference type="ARBA" id="ARBA00022723"/>
    </source>
</evidence>
<evidence type="ECO:0000313" key="5">
    <source>
        <dbReference type="EMBL" id="MBB2966839.1"/>
    </source>
</evidence>
<dbReference type="EMBL" id="JACHVP010000001">
    <property type="protein sequence ID" value="MBB2966839.1"/>
    <property type="molecule type" value="Genomic_DNA"/>
</dbReference>
<dbReference type="SUPFAM" id="SSF51197">
    <property type="entry name" value="Clavaminate synthase-like"/>
    <property type="match status" value="1"/>
</dbReference>
<keyword evidence="6" id="KW-1185">Reference proteome</keyword>
<comment type="cofactor">
    <cofactor evidence="1">
        <name>Fe(2+)</name>
        <dbReference type="ChEBI" id="CHEBI:29033"/>
    </cofactor>
</comment>
<dbReference type="InterPro" id="IPR003347">
    <property type="entry name" value="JmjC_dom"/>
</dbReference>
<gene>
    <name evidence="5" type="ORF">FHX33_001571</name>
</gene>
<dbReference type="GO" id="GO:0051864">
    <property type="term" value="F:histone H3K36 demethylase activity"/>
    <property type="evidence" value="ECO:0007669"/>
    <property type="project" value="TreeGrafter"/>
</dbReference>
<dbReference type="InterPro" id="IPR039994">
    <property type="entry name" value="NO66-like"/>
</dbReference>
<keyword evidence="3" id="KW-0408">Iron</keyword>
<evidence type="ECO:0000256" key="1">
    <source>
        <dbReference type="ARBA" id="ARBA00001954"/>
    </source>
</evidence>